<dbReference type="GO" id="GO:0016887">
    <property type="term" value="F:ATP hydrolysis activity"/>
    <property type="evidence" value="ECO:0007669"/>
    <property type="project" value="InterPro"/>
</dbReference>
<evidence type="ECO:0000256" key="6">
    <source>
        <dbReference type="ARBA" id="ARBA00022776"/>
    </source>
</evidence>
<dbReference type="InterPro" id="IPR028468">
    <property type="entry name" value="Smc1_ABC"/>
</dbReference>
<dbReference type="FunFam" id="3.40.50.300:FF:000564">
    <property type="entry name" value="Structural maintenance of chromosomes 1A"/>
    <property type="match status" value="1"/>
</dbReference>
<dbReference type="Gene3D" id="1.20.5.340">
    <property type="match status" value="1"/>
</dbReference>
<keyword evidence="7 11" id="KW-0175">Coiled coil</keyword>
<dbReference type="PANTHER" id="PTHR18937">
    <property type="entry name" value="STRUCTURAL MAINTENANCE OF CHROMOSOMES SMC FAMILY MEMBER"/>
    <property type="match status" value="1"/>
</dbReference>
<dbReference type="GO" id="GO:0005524">
    <property type="term" value="F:ATP binding"/>
    <property type="evidence" value="ECO:0007669"/>
    <property type="project" value="InterPro"/>
</dbReference>
<dbReference type="PANTHER" id="PTHR18937:SF12">
    <property type="entry name" value="STRUCTURAL MAINTENANCE OF CHROMOSOMES PROTEIN"/>
    <property type="match status" value="1"/>
</dbReference>
<evidence type="ECO:0000256" key="8">
    <source>
        <dbReference type="ARBA" id="ARBA00023242"/>
    </source>
</evidence>
<keyword evidence="4" id="KW-0158">Chromosome</keyword>
<dbReference type="Pfam" id="PF06470">
    <property type="entry name" value="SMC_hinge"/>
    <property type="match status" value="1"/>
</dbReference>
<dbReference type="FunFam" id="1.20.1060.20:FF:000001">
    <property type="entry name" value="Structural maintenance of chromosomes 1A"/>
    <property type="match status" value="1"/>
</dbReference>
<keyword evidence="5" id="KW-0132">Cell division</keyword>
<evidence type="ECO:0000313" key="14">
    <source>
        <dbReference type="Proteomes" id="UP000504635"/>
    </source>
</evidence>
<evidence type="ECO:0000256" key="5">
    <source>
        <dbReference type="ARBA" id="ARBA00022618"/>
    </source>
</evidence>
<feature type="coiled-coil region" evidence="11">
    <location>
        <begin position="675"/>
        <end position="812"/>
    </location>
</feature>
<feature type="region of interest" description="Disordered" evidence="12">
    <location>
        <begin position="832"/>
        <end position="882"/>
    </location>
</feature>
<dbReference type="GO" id="GO:0008278">
    <property type="term" value="C:cohesin complex"/>
    <property type="evidence" value="ECO:0007669"/>
    <property type="project" value="InterPro"/>
</dbReference>
<keyword evidence="14" id="KW-1185">Reference proteome</keyword>
<comment type="similarity">
    <text evidence="3">Belongs to the SMC family. SMC1 subfamily.</text>
</comment>
<evidence type="ECO:0000256" key="7">
    <source>
        <dbReference type="ARBA" id="ARBA00023054"/>
    </source>
</evidence>
<sequence>MSPRLKHIEVENFKSYKGRRIIGPLKPFNAVIGPNGSGKSNFMDAISFVMGEKTQSLRVKRLSDLIHGAAISKPVSRSASVTAVFSLDEPDKEISFQRSVQGSSSEYKINGSIVTLNDYLGELERLKINVKAKNFLVFQGAVESIAMKNPKEMTALFEEISGSGALKDEYDKLKQQMQKAQEEINFALQKKKGINAERKEARMEKEEADKYARLKDDLNDKLVEHQLFRAFHNERAMKNKEQELKSKQKELEKVEKEKGKHEDFLKEKKKEQGKLNRELAKIEQEIREVDVELSKKQPMFIKTKERVTHMDKKVQSAHKTLEQAKNAHEAHMNDIRKLEKELADVEKAKAEYEDQIAGESQSQGRDVHLEDEQVREYHRLKEEAAKRSARYMQELDSVNREQKADQDRLDNVSRLRTDAENKHLQKCHEKEEMEKRIAKLADHIQSSEQALHDQKQMLKDLQSDVGSSKNLVHEIQKQMEDVMEQLGDARTDKHEDTRRRKKQEIVERFKSNYSGVYDRMINMCQPIHKRYNVAITKVLGKYMEAIVVDTEHTGRQCIKYLKEQMLDPETFLPLTYLQTKPVKERLRNITDPKGVKLIYDVLQFEPSDIANAVMFATNNALVCESPEDASKVAYELGGRYDAVALDGTYYQKSGIISGGSLDLARKAKRWDEKHVSQLKAQKEKLTNELREAMKKSRQESEMNTVDSQIRGLETRLRYAKGDMESTKKQIKAVEKEIASLDEEMKRYGPEIQAIEKSMQTREQQIEEIKLRMNTVEDDVFSDFCREIGVKNIRQYEDRELRAQEERKQKRLEFQKQINRIFSNLDFEKSRDTQSNVSRWERTVNDEEEKLETAKKQEKKQHEDIQKERENLDELQERKAAKKKEVEKMEEEVTKARKGVTAVAKEAQAIQKGIVSIESKIESLKGDRHNILMQCKMDDIAIPMLVGNIEDIVAADPSSQSSSSDTNSTIQQYEKEARIQLDYSLLSDDYKCLETKEEIKKREDKLLKAIQSLQDTLTKIQAPNMKALEKLELAQGKLQSTNEEFENLRKQNRKAKAAFEKVKLTRYEKFTACFDHVVNEIDAIYKSLAQNQSAQAFLGAENPEEPYLDGINYNCVAPGKRFQPMSNLSGGEKTVAALALLFAIHSYQPAPFFVLDEVDAALDNTNIGKVAKFICEKTESLQIIVISLKEEFYSHADALIGICPQPGDCLISQVLTMDLTGYDIM</sequence>
<dbReference type="KEGG" id="soy:115885335"/>
<dbReference type="FunCoup" id="A0A6J2YA43">
    <property type="interactions" value="1533"/>
</dbReference>
<dbReference type="AlphaFoldDB" id="A0A6J2YA43"/>
<dbReference type="CTD" id="42853"/>
<feature type="domain" description="SMC hinge" evidence="13">
    <location>
        <begin position="514"/>
        <end position="633"/>
    </location>
</feature>
<reference evidence="15" key="1">
    <citation type="submission" date="2025-08" db="UniProtKB">
        <authorList>
            <consortium name="RefSeq"/>
        </authorList>
    </citation>
    <scope>IDENTIFICATION</scope>
    <source>
        <tissue evidence="15">Gonads</tissue>
    </source>
</reference>
<evidence type="ECO:0000256" key="11">
    <source>
        <dbReference type="SAM" id="Coils"/>
    </source>
</evidence>
<evidence type="ECO:0000256" key="2">
    <source>
        <dbReference type="ARBA" id="ARBA00004286"/>
    </source>
</evidence>
<dbReference type="SUPFAM" id="SSF75553">
    <property type="entry name" value="Smc hinge domain"/>
    <property type="match status" value="1"/>
</dbReference>
<keyword evidence="9" id="KW-0131">Cell cycle</keyword>
<evidence type="ECO:0000256" key="12">
    <source>
        <dbReference type="SAM" id="MobiDB-lite"/>
    </source>
</evidence>
<dbReference type="GO" id="GO:0005634">
    <property type="term" value="C:nucleus"/>
    <property type="evidence" value="ECO:0007669"/>
    <property type="project" value="UniProtKB-SubCell"/>
</dbReference>
<feature type="coiled-coil region" evidence="11">
    <location>
        <begin position="430"/>
        <end position="492"/>
    </location>
</feature>
<keyword evidence="8 10" id="KW-0539">Nucleus</keyword>
<evidence type="ECO:0000256" key="1">
    <source>
        <dbReference type="ARBA" id="ARBA00004123"/>
    </source>
</evidence>
<dbReference type="SMART" id="SM00968">
    <property type="entry name" value="SMC_hinge"/>
    <property type="match status" value="1"/>
</dbReference>
<dbReference type="Gene3D" id="3.30.70.1620">
    <property type="match status" value="1"/>
</dbReference>
<dbReference type="SUPFAM" id="SSF52540">
    <property type="entry name" value="P-loop containing nucleoside triphosphate hydrolases"/>
    <property type="match status" value="2"/>
</dbReference>
<dbReference type="PIRSF" id="PIRSF005719">
    <property type="entry name" value="SMC"/>
    <property type="match status" value="1"/>
</dbReference>
<dbReference type="RefSeq" id="XP_030760074.1">
    <property type="nucleotide sequence ID" value="XM_030904214.1"/>
</dbReference>
<evidence type="ECO:0000256" key="10">
    <source>
        <dbReference type="PIRNR" id="PIRNR005719"/>
    </source>
</evidence>
<evidence type="ECO:0000256" key="9">
    <source>
        <dbReference type="ARBA" id="ARBA00023306"/>
    </source>
</evidence>
<dbReference type="Proteomes" id="UP000504635">
    <property type="component" value="Unplaced"/>
</dbReference>
<evidence type="ECO:0000259" key="13">
    <source>
        <dbReference type="SMART" id="SM00968"/>
    </source>
</evidence>
<feature type="compositionally biased region" description="Basic and acidic residues" evidence="12">
    <location>
        <begin position="838"/>
        <end position="882"/>
    </location>
</feature>
<dbReference type="OrthoDB" id="413649at2759"/>
<dbReference type="CDD" id="cd03275">
    <property type="entry name" value="ABC_SMC1_euk"/>
    <property type="match status" value="2"/>
</dbReference>
<dbReference type="GO" id="GO:0003677">
    <property type="term" value="F:DNA binding"/>
    <property type="evidence" value="ECO:0007669"/>
    <property type="project" value="TreeGrafter"/>
</dbReference>
<evidence type="ECO:0000313" key="15">
    <source>
        <dbReference type="RefSeq" id="XP_030760074.1"/>
    </source>
</evidence>
<dbReference type="Gene3D" id="3.40.50.300">
    <property type="entry name" value="P-loop containing nucleotide triphosphate hydrolases"/>
    <property type="match status" value="2"/>
</dbReference>
<gene>
    <name evidence="15" type="primary">LOC115885335</name>
</gene>
<dbReference type="InterPro" id="IPR036277">
    <property type="entry name" value="SMC_hinge_sf"/>
</dbReference>
<dbReference type="Gene3D" id="1.20.1060.20">
    <property type="match status" value="1"/>
</dbReference>
<evidence type="ECO:0000256" key="4">
    <source>
        <dbReference type="ARBA" id="ARBA00022454"/>
    </source>
</evidence>
<dbReference type="GeneID" id="115885335"/>
<dbReference type="InterPro" id="IPR003395">
    <property type="entry name" value="RecF/RecN/SMC_N"/>
</dbReference>
<accession>A0A6J2YA43</accession>
<proteinExistence type="inferred from homology"/>
<dbReference type="InterPro" id="IPR027417">
    <property type="entry name" value="P-loop_NTPase"/>
</dbReference>
<feature type="coiled-coil region" evidence="11">
    <location>
        <begin position="995"/>
        <end position="1064"/>
    </location>
</feature>
<feature type="region of interest" description="Disordered" evidence="12">
    <location>
        <begin position="239"/>
        <end position="269"/>
    </location>
</feature>
<feature type="coiled-coil region" evidence="11">
    <location>
        <begin position="321"/>
        <end position="401"/>
    </location>
</feature>
<comment type="subcellular location">
    <subcellularLocation>
        <location evidence="2">Chromosome</location>
    </subcellularLocation>
    <subcellularLocation>
        <location evidence="1 10">Nucleus</location>
    </subcellularLocation>
</comment>
<protein>
    <recommendedName>
        <fullName evidence="10">Structural maintenance of chromosomes protein</fullName>
    </recommendedName>
</protein>
<keyword evidence="6" id="KW-0498">Mitosis</keyword>
<dbReference type="GO" id="GO:0007062">
    <property type="term" value="P:sister chromatid cohesion"/>
    <property type="evidence" value="ECO:0007669"/>
    <property type="project" value="InterPro"/>
</dbReference>
<organism evidence="14 15">
    <name type="scientific">Sitophilus oryzae</name>
    <name type="common">Rice weevil</name>
    <name type="synonym">Curculio oryzae</name>
    <dbReference type="NCBI Taxonomy" id="7048"/>
    <lineage>
        <taxon>Eukaryota</taxon>
        <taxon>Metazoa</taxon>
        <taxon>Ecdysozoa</taxon>
        <taxon>Arthropoda</taxon>
        <taxon>Hexapoda</taxon>
        <taxon>Insecta</taxon>
        <taxon>Pterygota</taxon>
        <taxon>Neoptera</taxon>
        <taxon>Endopterygota</taxon>
        <taxon>Coleoptera</taxon>
        <taxon>Polyphaga</taxon>
        <taxon>Cucujiformia</taxon>
        <taxon>Curculionidae</taxon>
        <taxon>Dryophthorinae</taxon>
        <taxon>Sitophilus</taxon>
    </lineage>
</organism>
<name>A0A6J2YA43_SITOR</name>
<dbReference type="GO" id="GO:0051301">
    <property type="term" value="P:cell division"/>
    <property type="evidence" value="ECO:0007669"/>
    <property type="project" value="UniProtKB-KW"/>
</dbReference>
<dbReference type="InterPro" id="IPR010935">
    <property type="entry name" value="SMC_hinge"/>
</dbReference>
<dbReference type="InterPro" id="IPR024704">
    <property type="entry name" value="SMC"/>
</dbReference>
<evidence type="ECO:0000256" key="3">
    <source>
        <dbReference type="ARBA" id="ARBA00005597"/>
    </source>
</evidence>
<dbReference type="InParanoid" id="A0A6J2YA43"/>
<dbReference type="Pfam" id="PF02463">
    <property type="entry name" value="SMC_N"/>
    <property type="match status" value="1"/>
</dbReference>